<dbReference type="InterPro" id="IPR023299">
    <property type="entry name" value="ATPase_P-typ_cyto_dom_N"/>
</dbReference>
<evidence type="ECO:0000313" key="12">
    <source>
        <dbReference type="Proteomes" id="UP000672039"/>
    </source>
</evidence>
<dbReference type="Gene3D" id="2.70.150.10">
    <property type="entry name" value="Calcium-transporting ATPase, cytoplasmic transduction domain A"/>
    <property type="match status" value="1"/>
</dbReference>
<keyword evidence="3" id="KW-1003">Cell membrane</keyword>
<evidence type="ECO:0000256" key="6">
    <source>
        <dbReference type="ARBA" id="ARBA00022840"/>
    </source>
</evidence>
<dbReference type="Pfam" id="PF00690">
    <property type="entry name" value="Cation_ATPase_N"/>
    <property type="match status" value="1"/>
</dbReference>
<dbReference type="PANTHER" id="PTHR43294:SF21">
    <property type="entry name" value="CATION TRANSPORTING ATPASE"/>
    <property type="match status" value="1"/>
</dbReference>
<organism evidence="11 12">
    <name type="scientific">Thiothrix litoralis</name>
    <dbReference type="NCBI Taxonomy" id="2891210"/>
    <lineage>
        <taxon>Bacteria</taxon>
        <taxon>Pseudomonadati</taxon>
        <taxon>Pseudomonadota</taxon>
        <taxon>Gammaproteobacteria</taxon>
        <taxon>Thiotrichales</taxon>
        <taxon>Thiotrichaceae</taxon>
        <taxon>Thiothrix</taxon>
    </lineage>
</organism>
<feature type="transmembrane region" description="Helical" evidence="9">
    <location>
        <begin position="248"/>
        <end position="270"/>
    </location>
</feature>
<feature type="transmembrane region" description="Helical" evidence="9">
    <location>
        <begin position="806"/>
        <end position="824"/>
    </location>
</feature>
<dbReference type="Gene3D" id="3.40.50.1000">
    <property type="entry name" value="HAD superfamily/HAD-like"/>
    <property type="match status" value="1"/>
</dbReference>
<dbReference type="InterPro" id="IPR050510">
    <property type="entry name" value="Cation_transp_ATPase_P-type"/>
</dbReference>
<dbReference type="InterPro" id="IPR059000">
    <property type="entry name" value="ATPase_P-type_domA"/>
</dbReference>
<keyword evidence="8 9" id="KW-0472">Membrane</keyword>
<dbReference type="InterPro" id="IPR008250">
    <property type="entry name" value="ATPase_P-typ_transduc_dom_A_sf"/>
</dbReference>
<dbReference type="Gene3D" id="3.40.1110.10">
    <property type="entry name" value="Calcium-transporting ATPase, cytoplasmic domain N"/>
    <property type="match status" value="1"/>
</dbReference>
<proteinExistence type="inferred from homology"/>
<dbReference type="InterPro" id="IPR023214">
    <property type="entry name" value="HAD_sf"/>
</dbReference>
<feature type="transmembrane region" description="Helical" evidence="9">
    <location>
        <begin position="282"/>
        <end position="306"/>
    </location>
</feature>
<gene>
    <name evidence="11" type="ORF">J9253_03405</name>
</gene>
<sequence>MPHEEEHGRTINWHGVDTEEALRLSDSQPHGLSHEEATKRLKTHGYNRLDFASKNNLVARFLRQFNDRFIYILLVAAILTGVMQLWLDTVLILTVILISALSGLAQEGRARKALEAMHGLLSPTAQVVRDGKTETISAEQLTPGDVVLLQAGDQVPADLRLLSTAGLQVDEAVLLGYSAPILKNSASLDADMPLVDRSNMAYAGTVVLDGQARALVVATGAYTELGSINTFLEDNDSYITPLSKELKWLINGVAIVLLSAAALVFGFGLLTPGMEGHTLSGLLQSIASLAVAAVPEGLPALFALILGISMHRLAKRHVMVRKLAAVEALGSITTLFTDKSNTLTRHEPTVNKVLTARGGILLQGQGYTPKGELLRESFDDPAHDDRLDVQALAQAAVLASDARLLEQDGEWLARGDTLEAALLVMAHKCGIDPAQIREKFVRQASIPFNRTYRYMATLSNAADHRQYLSVKGAPESLLPRCSHVLTDQGLEPIEIVVWEDRVRKLAEQGMQILVIASKPVNQPMTSLEHEDVSYGLTLLGIVGISDPPREEAAEAVKLCQQAGIRVKMITGDHAQTACALAKRVGIGDGETVLTGTELDEMDEATLAEQLREVEVFARTSPDQKRRLVKTLQAQGERVAMVGGGLNDALALKQADVGVAMGIRGTEAARQSAEIVLIQDHFPSLVDAIREGRLLYQNFYKIVQFMLPSNGSQAVAVMVAVLFGLALPFTPAQVLWVNLVTAGILGLTLAFEKAEPDITLHSFELKPVQSLFSGFLLWRLLLVSAVLLVSVLSIFMWELHRGETLEAAHTAAINTLVIAQIFYLLSVRHSVAPSWRRANLFDNRWVWMAIGGVLLLQILFTYWTPFNSLFDTSAIDFYAWSWILLVGSLVFIIVEFEKAMQRNTKGWAQSVLKRGVDYFNPRVWKEKGLRWTLQFFAVLFLLGQLTLLFLWSREPDTFDVEATAREMVQAPAGETLRPGVVTTATLARISETLLDKPGGYTSNDMSLPGMVIEDMLVVPDIPNWEFGVLTQVRDMTLVMRDDLSRSQSQSSADPDLVTAQIRFNTDSQLWLFPPAETQYREGVESLESYLQRLQNGQAQFYTRADNLNNWLNKVQRQMGSLSIALSASVGVRQVSEKGAATSIQDGSTQAPGVKVQAEVIKADDDPSEVIIKTPRLRVDDVFYQARGQAWALLHMLKAIEIDFEDILRQKNALVSLRQIINKLEDTQQDVWSPIILNGSGYSFVANHSLVLAAQISSANAALIDLGTLMREG</sequence>
<dbReference type="NCBIfam" id="TIGR01494">
    <property type="entry name" value="ATPase_P-type"/>
    <property type="match status" value="2"/>
</dbReference>
<keyword evidence="4 9" id="KW-0812">Transmembrane</keyword>
<keyword evidence="6" id="KW-0067">ATP-binding</keyword>
<protein>
    <submittedName>
        <fullName evidence="11">HAD-IC family P-type ATPase</fullName>
    </submittedName>
</protein>
<dbReference type="InterPro" id="IPR023298">
    <property type="entry name" value="ATPase_P-typ_TM_dom_sf"/>
</dbReference>
<feature type="transmembrane region" description="Helical" evidence="9">
    <location>
        <begin position="876"/>
        <end position="895"/>
    </location>
</feature>
<dbReference type="InterPro" id="IPR016936">
    <property type="entry name" value="UCP029693"/>
</dbReference>
<feature type="transmembrane region" description="Helical" evidence="9">
    <location>
        <begin position="844"/>
        <end position="864"/>
    </location>
</feature>
<dbReference type="Pfam" id="PF10095">
    <property type="entry name" value="DUF2333"/>
    <property type="match status" value="1"/>
</dbReference>
<reference evidence="11 12" key="1">
    <citation type="submission" date="2021-04" db="EMBL/GenBank/DDBJ databases">
        <title>Genomics, taxonomy and metabolism of representatives of sulfur bacteria of the genus Thiothrix: Thiothrix fructosivorans QT, Thiothrix unzii A1T and three new species, Thiothrix subterranea sp. nov., Thiothrix litoralis sp. nov. and 'Candidatus Thiothrix anitrata' sp. nov.</title>
        <authorList>
            <person name="Ravin N.V."/>
            <person name="Smolyakov D."/>
            <person name="Rudenko T.S."/>
            <person name="Mardanov A.V."/>
            <person name="Beletsky A.V."/>
            <person name="Markov N.D."/>
            <person name="Fomenkov A.I."/>
            <person name="Roberts R.J."/>
            <person name="Karnachuk O.V."/>
            <person name="Novikov A."/>
            <person name="Grabovich M.Y."/>
        </authorList>
    </citation>
    <scope>NUCLEOTIDE SEQUENCE [LARGE SCALE GENOMIC DNA]</scope>
    <source>
        <strain evidence="11 12">AS</strain>
    </source>
</reference>
<dbReference type="InterPro" id="IPR036412">
    <property type="entry name" value="HAD-like_sf"/>
</dbReference>
<feature type="domain" description="Cation-transporting P-type ATPase N-terminal" evidence="10">
    <location>
        <begin position="12"/>
        <end position="85"/>
    </location>
</feature>
<dbReference type="PRINTS" id="PR00120">
    <property type="entry name" value="HATPASE"/>
</dbReference>
<evidence type="ECO:0000256" key="9">
    <source>
        <dbReference type="SAM" id="Phobius"/>
    </source>
</evidence>
<evidence type="ECO:0000256" key="8">
    <source>
        <dbReference type="ARBA" id="ARBA00023136"/>
    </source>
</evidence>
<dbReference type="Proteomes" id="UP000672039">
    <property type="component" value="Chromosome"/>
</dbReference>
<dbReference type="PANTHER" id="PTHR43294">
    <property type="entry name" value="SODIUM/POTASSIUM-TRANSPORTING ATPASE SUBUNIT ALPHA"/>
    <property type="match status" value="1"/>
</dbReference>
<accession>A0ABX7WXI7</accession>
<dbReference type="PRINTS" id="PR00119">
    <property type="entry name" value="CATATPASE"/>
</dbReference>
<feature type="transmembrane region" description="Helical" evidence="9">
    <location>
        <begin position="69"/>
        <end position="102"/>
    </location>
</feature>
<evidence type="ECO:0000256" key="1">
    <source>
        <dbReference type="ARBA" id="ARBA00004651"/>
    </source>
</evidence>
<comment type="similarity">
    <text evidence="2">Belongs to the cation transport ATPase (P-type) (TC 3.A.3) family. Type IIA subfamily.</text>
</comment>
<name>A0ABX7WXI7_9GAMM</name>
<dbReference type="SUPFAM" id="SSF81660">
    <property type="entry name" value="Metal cation-transporting ATPase, ATP-binding domain N"/>
    <property type="match status" value="1"/>
</dbReference>
<dbReference type="InterPro" id="IPR004014">
    <property type="entry name" value="ATPase_P-typ_cation-transptr_N"/>
</dbReference>
<dbReference type="Pfam" id="PF00689">
    <property type="entry name" value="Cation_ATPase_C"/>
    <property type="match status" value="1"/>
</dbReference>
<dbReference type="Pfam" id="PF13246">
    <property type="entry name" value="Cation_ATPase"/>
    <property type="match status" value="1"/>
</dbReference>
<comment type="subcellular location">
    <subcellularLocation>
        <location evidence="1">Cell membrane</location>
        <topology evidence="1">Multi-pass membrane protein</topology>
    </subcellularLocation>
</comment>
<evidence type="ECO:0000256" key="2">
    <source>
        <dbReference type="ARBA" id="ARBA00005675"/>
    </source>
</evidence>
<dbReference type="Pfam" id="PF00122">
    <property type="entry name" value="E1-E2_ATPase"/>
    <property type="match status" value="1"/>
</dbReference>
<feature type="transmembrane region" description="Helical" evidence="9">
    <location>
        <begin position="930"/>
        <end position="950"/>
    </location>
</feature>
<keyword evidence="7 9" id="KW-1133">Transmembrane helix</keyword>
<dbReference type="InterPro" id="IPR001757">
    <property type="entry name" value="P_typ_ATPase"/>
</dbReference>
<dbReference type="SMART" id="SM00831">
    <property type="entry name" value="Cation_ATPase_N"/>
    <property type="match status" value="1"/>
</dbReference>
<evidence type="ECO:0000256" key="4">
    <source>
        <dbReference type="ARBA" id="ARBA00022692"/>
    </source>
</evidence>
<dbReference type="SUPFAM" id="SSF81665">
    <property type="entry name" value="Calcium ATPase, transmembrane domain M"/>
    <property type="match status" value="1"/>
</dbReference>
<feature type="transmembrane region" description="Helical" evidence="9">
    <location>
        <begin position="770"/>
        <end position="794"/>
    </location>
</feature>
<dbReference type="Gene3D" id="1.20.1110.10">
    <property type="entry name" value="Calcium-transporting ATPase, transmembrane domain"/>
    <property type="match status" value="1"/>
</dbReference>
<evidence type="ECO:0000256" key="3">
    <source>
        <dbReference type="ARBA" id="ARBA00022475"/>
    </source>
</evidence>
<dbReference type="SUPFAM" id="SSF81653">
    <property type="entry name" value="Calcium ATPase, transduction domain A"/>
    <property type="match status" value="1"/>
</dbReference>
<evidence type="ECO:0000313" key="11">
    <source>
        <dbReference type="EMBL" id="QTR47003.1"/>
    </source>
</evidence>
<keyword evidence="12" id="KW-1185">Reference proteome</keyword>
<dbReference type="EMBL" id="CP072801">
    <property type="protein sequence ID" value="QTR47003.1"/>
    <property type="molecule type" value="Genomic_DNA"/>
</dbReference>
<dbReference type="RefSeq" id="WP_210223308.1">
    <property type="nucleotide sequence ID" value="NZ_CP072801.1"/>
</dbReference>
<evidence type="ECO:0000259" key="10">
    <source>
        <dbReference type="SMART" id="SM00831"/>
    </source>
</evidence>
<dbReference type="InterPro" id="IPR006068">
    <property type="entry name" value="ATPase_P-typ_cation-transptr_C"/>
</dbReference>
<dbReference type="SUPFAM" id="SSF56784">
    <property type="entry name" value="HAD-like"/>
    <property type="match status" value="1"/>
</dbReference>
<evidence type="ECO:0000256" key="7">
    <source>
        <dbReference type="ARBA" id="ARBA00022989"/>
    </source>
</evidence>
<feature type="transmembrane region" description="Helical" evidence="9">
    <location>
        <begin position="732"/>
        <end position="750"/>
    </location>
</feature>
<feature type="transmembrane region" description="Helical" evidence="9">
    <location>
        <begin position="704"/>
        <end position="726"/>
    </location>
</feature>
<evidence type="ECO:0000256" key="5">
    <source>
        <dbReference type="ARBA" id="ARBA00022741"/>
    </source>
</evidence>
<keyword evidence="5" id="KW-0547">Nucleotide-binding</keyword>